<feature type="repeat" description="WD" evidence="8">
    <location>
        <begin position="584"/>
        <end position="606"/>
    </location>
</feature>
<dbReference type="PROSITE" id="PS00678">
    <property type="entry name" value="WD_REPEATS_1"/>
    <property type="match status" value="3"/>
</dbReference>
<dbReference type="EMBL" id="QEAO01000010">
    <property type="protein sequence ID" value="TPX35009.1"/>
    <property type="molecule type" value="Genomic_DNA"/>
</dbReference>
<dbReference type="Gene3D" id="2.130.10.10">
    <property type="entry name" value="YVTN repeat-like/Quinoprotein amine dehydrogenase"/>
    <property type="match status" value="1"/>
</dbReference>
<feature type="repeat" description="WD" evidence="8">
    <location>
        <begin position="393"/>
        <end position="427"/>
    </location>
</feature>
<keyword evidence="2 8" id="KW-0853">WD repeat</keyword>
<evidence type="ECO:0000256" key="5">
    <source>
        <dbReference type="ARBA" id="ARBA00023187"/>
    </source>
</evidence>
<feature type="region of interest" description="Disordered" evidence="9">
    <location>
        <begin position="689"/>
        <end position="712"/>
    </location>
</feature>
<dbReference type="RefSeq" id="XP_031025594.1">
    <property type="nucleotide sequence ID" value="XM_031168396.1"/>
</dbReference>
<dbReference type="OrthoDB" id="674604at2759"/>
<dbReference type="SMART" id="SM00320">
    <property type="entry name" value="WD40"/>
    <property type="match status" value="6"/>
</dbReference>
<feature type="region of interest" description="Disordered" evidence="9">
    <location>
        <begin position="1"/>
        <end position="55"/>
    </location>
</feature>
<dbReference type="InterPro" id="IPR001680">
    <property type="entry name" value="WD40_rpt"/>
</dbReference>
<dbReference type="STRING" id="1806994.A0A507C799"/>
<feature type="compositionally biased region" description="Polar residues" evidence="9">
    <location>
        <begin position="689"/>
        <end position="703"/>
    </location>
</feature>
<dbReference type="InterPro" id="IPR006594">
    <property type="entry name" value="LisH"/>
</dbReference>
<proteinExistence type="inferred from homology"/>
<dbReference type="GO" id="GO:0016607">
    <property type="term" value="C:nuclear speck"/>
    <property type="evidence" value="ECO:0007669"/>
    <property type="project" value="UniProtKB-SubCell"/>
</dbReference>
<evidence type="ECO:0000256" key="8">
    <source>
        <dbReference type="PROSITE-ProRule" id="PRU00221"/>
    </source>
</evidence>
<comment type="similarity">
    <text evidence="6">Belongs to the WD repeat SMU1 family.</text>
</comment>
<comment type="caution">
    <text evidence="10">The sequence shown here is derived from an EMBL/GenBank/DDBJ whole genome shotgun (WGS) entry which is preliminary data.</text>
</comment>
<feature type="repeat" description="WD" evidence="8">
    <location>
        <begin position="437"/>
        <end position="478"/>
    </location>
</feature>
<keyword evidence="4" id="KW-0677">Repeat</keyword>
<dbReference type="GO" id="GO:0000398">
    <property type="term" value="P:mRNA splicing, via spliceosome"/>
    <property type="evidence" value="ECO:0007669"/>
    <property type="project" value="InterPro"/>
</dbReference>
<protein>
    <recommendedName>
        <fullName evidence="7">WD40 repeat-containing protein SMU1</fullName>
    </recommendedName>
</protein>
<comment type="subcellular location">
    <subcellularLocation>
        <location evidence="1">Nucleus speckle</location>
    </subcellularLocation>
</comment>
<evidence type="ECO:0000313" key="10">
    <source>
        <dbReference type="EMBL" id="TPX35009.1"/>
    </source>
</evidence>
<dbReference type="PROSITE" id="PS50896">
    <property type="entry name" value="LISH"/>
    <property type="match status" value="1"/>
</dbReference>
<dbReference type="InterPro" id="IPR036322">
    <property type="entry name" value="WD40_repeat_dom_sf"/>
</dbReference>
<dbReference type="PRINTS" id="PR00320">
    <property type="entry name" value="GPROTEINBRPT"/>
</dbReference>
<organism evidence="10 11">
    <name type="scientific">Synchytrium microbalum</name>
    <dbReference type="NCBI Taxonomy" id="1806994"/>
    <lineage>
        <taxon>Eukaryota</taxon>
        <taxon>Fungi</taxon>
        <taxon>Fungi incertae sedis</taxon>
        <taxon>Chytridiomycota</taxon>
        <taxon>Chytridiomycota incertae sedis</taxon>
        <taxon>Chytridiomycetes</taxon>
        <taxon>Synchytriales</taxon>
        <taxon>Synchytriaceae</taxon>
        <taxon>Synchytrium</taxon>
    </lineage>
</organism>
<evidence type="ECO:0000256" key="2">
    <source>
        <dbReference type="ARBA" id="ARBA00022574"/>
    </source>
</evidence>
<dbReference type="AlphaFoldDB" id="A0A507C799"/>
<feature type="repeat" description="WD" evidence="8">
    <location>
        <begin position="479"/>
        <end position="520"/>
    </location>
</feature>
<keyword evidence="5" id="KW-0508">mRNA splicing</keyword>
<dbReference type="SUPFAM" id="SSF50978">
    <property type="entry name" value="WD40 repeat-like"/>
    <property type="match status" value="1"/>
</dbReference>
<name>A0A507C799_9FUNG</name>
<dbReference type="InterPro" id="IPR015943">
    <property type="entry name" value="WD40/YVTN_repeat-like_dom_sf"/>
</dbReference>
<dbReference type="Pfam" id="PF00400">
    <property type="entry name" value="WD40"/>
    <property type="match status" value="6"/>
</dbReference>
<reference evidence="10 11" key="1">
    <citation type="journal article" date="2019" name="Sci. Rep.">
        <title>Comparative genomics of chytrid fungi reveal insights into the obligate biotrophic and pathogenic lifestyle of Synchytrium endobioticum.</title>
        <authorList>
            <person name="van de Vossenberg B.T.L.H."/>
            <person name="Warris S."/>
            <person name="Nguyen H.D.T."/>
            <person name="van Gent-Pelzer M.P.E."/>
            <person name="Joly D.L."/>
            <person name="van de Geest H.C."/>
            <person name="Bonants P.J.M."/>
            <person name="Smith D.S."/>
            <person name="Levesque C.A."/>
            <person name="van der Lee T.A.J."/>
        </authorList>
    </citation>
    <scope>NUCLEOTIDE SEQUENCE [LARGE SCALE GENOMIC DNA]</scope>
    <source>
        <strain evidence="10 11">JEL517</strain>
    </source>
</reference>
<dbReference type="CDD" id="cd00200">
    <property type="entry name" value="WD40"/>
    <property type="match status" value="1"/>
</dbReference>
<evidence type="ECO:0000256" key="1">
    <source>
        <dbReference type="ARBA" id="ARBA00004324"/>
    </source>
</evidence>
<feature type="compositionally biased region" description="Acidic residues" evidence="9">
    <location>
        <begin position="787"/>
        <end position="803"/>
    </location>
</feature>
<evidence type="ECO:0000256" key="3">
    <source>
        <dbReference type="ARBA" id="ARBA00022664"/>
    </source>
</evidence>
<dbReference type="GeneID" id="42003693"/>
<evidence type="ECO:0000313" key="11">
    <source>
        <dbReference type="Proteomes" id="UP000319731"/>
    </source>
</evidence>
<dbReference type="PROSITE" id="PS50294">
    <property type="entry name" value="WD_REPEATS_REGION"/>
    <property type="match status" value="5"/>
</dbReference>
<dbReference type="PANTHER" id="PTHR22848">
    <property type="entry name" value="WD40 REPEAT PROTEIN"/>
    <property type="match status" value="1"/>
</dbReference>
<evidence type="ECO:0000256" key="9">
    <source>
        <dbReference type="SAM" id="MobiDB-lite"/>
    </source>
</evidence>
<feature type="region of interest" description="Disordered" evidence="9">
    <location>
        <begin position="987"/>
        <end position="1018"/>
    </location>
</feature>
<feature type="repeat" description="WD" evidence="8">
    <location>
        <begin position="350"/>
        <end position="392"/>
    </location>
</feature>
<gene>
    <name evidence="10" type="ORF">SmJEL517_g02468</name>
</gene>
<evidence type="ECO:0000256" key="4">
    <source>
        <dbReference type="ARBA" id="ARBA00022737"/>
    </source>
</evidence>
<feature type="compositionally biased region" description="Basic and acidic residues" evidence="9">
    <location>
        <begin position="771"/>
        <end position="782"/>
    </location>
</feature>
<feature type="compositionally biased region" description="Polar residues" evidence="9">
    <location>
        <begin position="9"/>
        <end position="27"/>
    </location>
</feature>
<sequence length="1018" mass="112817">MDGKAADSNPVNSNATNIASSPGTTRPLSIAETPTSISSSSTSPNPSRATRTLVQTDTFRSVSSVASDITSASPIPSAAPTINAAEVTPIDSIEESEGPSSLLDQQRRLSLDEQLGLLDLAKANAYVGLQNHSIRPTEDIFNANEPRIKEDIIRMIAQYLSDEGYQTSKMTVLDEATVKWYEREEQQADAKRIRKAILEGDWAEAEKIFARPMLKNQKGFLYAMYKAFTFLNKRLKPLENLQTTPTEFKDLCYLLTAKAVTDVPSFKNWEGVGPARERLAEQFQNMLEFENADRQGSVFVPPHRLLELLRQAVAYQIEFARYHPRIAPKVSTLLQDYTSVVIPNAIRHNFTGHTGNVKCVDFVGDDGKWIVSGSSDNTVRVWDLETAMVLSVLEGHTSRIWDVASSRSGARVASASGDGTVKIWDMKLSTRLCLQTLKGAVGDVYAVKFHPSGTHVATGGYDRAVRLYDLERGVAVKTFTGHQLSVSRTVFSPLGNLIVSGSKDSTIRFWDVVSGLCIRTITSHLGEVTSVEMSSDGREMLSCSKDNSNRLWDLRMTRPIRRFKGHQNTSKNFVRAGFMGDAIVVGGSEDGIVYLWDRDTGNILQTLPAHDGVAYSGVWNTRQSLLLSCEESNPFVTLVLAAQMELGTAYFLNSSTAQEGSSSLSSQRNDLYNLSPNDTMNSCLPLTELLSSSPKHSNAQQPAGLSKRKSTHEDDIIGKSYTRLYEQSSLDNATTIASNTWFEDSETHISEVTITQTSTLPPNRTMMADFRESRAKRERDLSSDGEVTSDVDENSDAEEDESEDHIWHHIKRIKPSPAQEDELSNNRSNKMDEDDQPGFVVIKRTTVSVGHHRQTKPVFSAVSSTPVGKPQPKNHSDSPTPSMKNYRITKSVPMQKKIARKARTDSPRIQLAKIAGETIQEGVYGDGAADILDDDDLHLHKCLPNCTHGRLSPVPQRDAHAHEHLETARQDLVVNLTRLIRRSSRRVMNKTGNAKAKAQKETDTFMAKRRALKSVNQR</sequence>
<feature type="repeat" description="WD" evidence="8">
    <location>
        <begin position="521"/>
        <end position="562"/>
    </location>
</feature>
<keyword evidence="11" id="KW-1185">Reference proteome</keyword>
<dbReference type="Proteomes" id="UP000319731">
    <property type="component" value="Unassembled WGS sequence"/>
</dbReference>
<feature type="compositionally biased region" description="Low complexity" evidence="9">
    <location>
        <begin position="29"/>
        <end position="52"/>
    </location>
</feature>
<feature type="region of interest" description="Disordered" evidence="9">
    <location>
        <begin position="771"/>
        <end position="885"/>
    </location>
</feature>
<dbReference type="InterPro" id="IPR045184">
    <property type="entry name" value="SMU1"/>
</dbReference>
<keyword evidence="3" id="KW-0507">mRNA processing</keyword>
<evidence type="ECO:0000256" key="7">
    <source>
        <dbReference type="ARBA" id="ARBA00026184"/>
    </source>
</evidence>
<dbReference type="InterPro" id="IPR019775">
    <property type="entry name" value="WD40_repeat_CS"/>
</dbReference>
<dbReference type="PROSITE" id="PS50082">
    <property type="entry name" value="WD_REPEATS_2"/>
    <property type="match status" value="6"/>
</dbReference>
<dbReference type="InterPro" id="IPR020472">
    <property type="entry name" value="WD40_PAC1"/>
</dbReference>
<evidence type="ECO:0000256" key="6">
    <source>
        <dbReference type="ARBA" id="ARBA00025801"/>
    </source>
</evidence>
<accession>A0A507C799</accession>